<evidence type="ECO:0000313" key="3">
    <source>
        <dbReference type="Proteomes" id="UP000605992"/>
    </source>
</evidence>
<feature type="transmembrane region" description="Helical" evidence="1">
    <location>
        <begin position="75"/>
        <end position="97"/>
    </location>
</feature>
<dbReference type="EMBL" id="BOOR01000007">
    <property type="protein sequence ID" value="GII52852.1"/>
    <property type="molecule type" value="Genomic_DNA"/>
</dbReference>
<accession>A0A8J3XS62</accession>
<comment type="caution">
    <text evidence="2">The sequence shown here is derived from an EMBL/GenBank/DDBJ whole genome shotgun (WGS) entry which is preliminary data.</text>
</comment>
<proteinExistence type="predicted"/>
<keyword evidence="1" id="KW-0472">Membrane</keyword>
<keyword evidence="1" id="KW-1133">Transmembrane helix</keyword>
<organism evidence="2 3">
    <name type="scientific">Planotetraspora thailandica</name>
    <dbReference type="NCBI Taxonomy" id="487172"/>
    <lineage>
        <taxon>Bacteria</taxon>
        <taxon>Bacillati</taxon>
        <taxon>Actinomycetota</taxon>
        <taxon>Actinomycetes</taxon>
        <taxon>Streptosporangiales</taxon>
        <taxon>Streptosporangiaceae</taxon>
        <taxon>Planotetraspora</taxon>
    </lineage>
</organism>
<gene>
    <name evidence="2" type="ORF">Pth03_12410</name>
</gene>
<sequence>MRPNFGAHLPVRLHEILQLVLVIFTGPKSVAPYDDLTLLVSAFDDNGMPIAMQSTKPPGRISRIFSQATMGIQGALTFVGSLAALTVPLLGVTLVFLGKIDIEKLTELLK</sequence>
<dbReference type="AlphaFoldDB" id="A0A8J3XS62"/>
<evidence type="ECO:0000313" key="2">
    <source>
        <dbReference type="EMBL" id="GII52852.1"/>
    </source>
</evidence>
<name>A0A8J3XS62_9ACTN</name>
<evidence type="ECO:0000256" key="1">
    <source>
        <dbReference type="SAM" id="Phobius"/>
    </source>
</evidence>
<reference evidence="2" key="1">
    <citation type="submission" date="2021-01" db="EMBL/GenBank/DDBJ databases">
        <title>Whole genome shotgun sequence of Planotetraspora thailandica NBRC 104271.</title>
        <authorList>
            <person name="Komaki H."/>
            <person name="Tamura T."/>
        </authorList>
    </citation>
    <scope>NUCLEOTIDE SEQUENCE</scope>
    <source>
        <strain evidence="2">NBRC 104271</strain>
    </source>
</reference>
<dbReference type="Proteomes" id="UP000605992">
    <property type="component" value="Unassembled WGS sequence"/>
</dbReference>
<protein>
    <submittedName>
        <fullName evidence="2">Uncharacterized protein</fullName>
    </submittedName>
</protein>
<keyword evidence="1" id="KW-0812">Transmembrane</keyword>
<keyword evidence="3" id="KW-1185">Reference proteome</keyword>